<protein>
    <submittedName>
        <fullName evidence="2">Uncharacterized protein</fullName>
    </submittedName>
</protein>
<dbReference type="EMBL" id="AMZH03018065">
    <property type="protein sequence ID" value="RRT42113.1"/>
    <property type="molecule type" value="Genomic_DNA"/>
</dbReference>
<name>A0A426XRE6_ENSVE</name>
<dbReference type="AlphaFoldDB" id="A0A426XRE6"/>
<feature type="compositionally biased region" description="Basic and acidic residues" evidence="1">
    <location>
        <begin position="181"/>
        <end position="192"/>
    </location>
</feature>
<evidence type="ECO:0000313" key="2">
    <source>
        <dbReference type="EMBL" id="RRT42113.1"/>
    </source>
</evidence>
<evidence type="ECO:0000313" key="3">
    <source>
        <dbReference type="Proteomes" id="UP000287651"/>
    </source>
</evidence>
<accession>A0A426XRE6</accession>
<dbReference type="Proteomes" id="UP000287651">
    <property type="component" value="Unassembled WGS sequence"/>
</dbReference>
<organism evidence="2 3">
    <name type="scientific">Ensete ventricosum</name>
    <name type="common">Abyssinian banana</name>
    <name type="synonym">Musa ensete</name>
    <dbReference type="NCBI Taxonomy" id="4639"/>
    <lineage>
        <taxon>Eukaryota</taxon>
        <taxon>Viridiplantae</taxon>
        <taxon>Streptophyta</taxon>
        <taxon>Embryophyta</taxon>
        <taxon>Tracheophyta</taxon>
        <taxon>Spermatophyta</taxon>
        <taxon>Magnoliopsida</taxon>
        <taxon>Liliopsida</taxon>
        <taxon>Zingiberales</taxon>
        <taxon>Musaceae</taxon>
        <taxon>Ensete</taxon>
    </lineage>
</organism>
<evidence type="ECO:0000256" key="1">
    <source>
        <dbReference type="SAM" id="MobiDB-lite"/>
    </source>
</evidence>
<gene>
    <name evidence="2" type="ORF">B296_00023088</name>
</gene>
<reference evidence="2 3" key="1">
    <citation type="journal article" date="2014" name="Agronomy (Basel)">
        <title>A Draft Genome Sequence for Ensete ventricosum, the Drought-Tolerant Tree Against Hunger.</title>
        <authorList>
            <person name="Harrison J."/>
            <person name="Moore K.A."/>
            <person name="Paszkiewicz K."/>
            <person name="Jones T."/>
            <person name="Grant M."/>
            <person name="Ambacheew D."/>
            <person name="Muzemil S."/>
            <person name="Studholme D.J."/>
        </authorList>
    </citation>
    <scope>NUCLEOTIDE SEQUENCE [LARGE SCALE GENOMIC DNA]</scope>
</reference>
<feature type="region of interest" description="Disordered" evidence="1">
    <location>
        <begin position="181"/>
        <end position="202"/>
    </location>
</feature>
<proteinExistence type="predicted"/>
<comment type="caution">
    <text evidence="2">The sequence shown here is derived from an EMBL/GenBank/DDBJ whole genome shotgun (WGS) entry which is preliminary data.</text>
</comment>
<sequence length="252" mass="27441">MVAFLGECHGSGIASTQDLFIACFLLCRGQAGYYLIARSRFWVSGTPSSNKSWKARFFFILHGRGWGFRSEWTTQSVSHTAPNLSSEESELVGILHRILSSSRAIKDMTEAWLVEAGLSPAPRGMSRFAVFLTSCELGRMISFLGFADMFHLARVKKSSGHALGPPAPSPTADVHAEMIKERPTPGGEKRPSMEGGKPPRKRTKVMISNLPTIVVGGSSERTHRDKGKESVEVVEPSGRYCNVLAIAISSVA</sequence>